<dbReference type="EMBL" id="BJOL01000006">
    <property type="protein sequence ID" value="GED57077.1"/>
    <property type="molecule type" value="Genomic_DNA"/>
</dbReference>
<proteinExistence type="predicted"/>
<dbReference type="GeneID" id="87585849"/>
<dbReference type="SUPFAM" id="SSF51658">
    <property type="entry name" value="Xylose isomerase-like"/>
    <property type="match status" value="1"/>
</dbReference>
<evidence type="ECO:0000259" key="1">
    <source>
        <dbReference type="Pfam" id="PF01261"/>
    </source>
</evidence>
<sequence length="274" mass="30428">MIRDKSSFAVSTYALFDLSLREAIVQLLHDDWTGIEIMCEENHADLLDWSWEQLKELKQLGDERGIAWSIHAPISGCNLAADAGPTRDQTMDTMKRCLEIASFLDCTHVVMHAGEVEDRLAETERARGVENVSQALHVLTNELSAESRTILTVENVPPYPKVLGWNVEDLVRICRHVNSSRVGIVYDVGHAHLIRPGYAIDALQKVLPYLSALHLSDNFGKLDDHLAVGDGTIPFEPILSLLKDNGFAGHWVVETKQLGCAEVSVERLLRAGGK</sequence>
<keyword evidence="3" id="KW-1185">Reference proteome</keyword>
<protein>
    <recommendedName>
        <fullName evidence="1">Xylose isomerase-like TIM barrel domain-containing protein</fullName>
    </recommendedName>
</protein>
<feature type="domain" description="Xylose isomerase-like TIM barrel" evidence="1">
    <location>
        <begin position="33"/>
        <end position="256"/>
    </location>
</feature>
<reference evidence="2 3" key="1">
    <citation type="submission" date="2019-06" db="EMBL/GenBank/DDBJ databases">
        <title>Whole genome shotgun sequence of Brevibacillus formosus NBRC 15716.</title>
        <authorList>
            <person name="Hosoyama A."/>
            <person name="Uohara A."/>
            <person name="Ohji S."/>
            <person name="Ichikawa N."/>
        </authorList>
    </citation>
    <scope>NUCLEOTIDE SEQUENCE [LARGE SCALE GENOMIC DNA]</scope>
    <source>
        <strain evidence="2 3">NBRC 15716</strain>
    </source>
</reference>
<organism evidence="2 3">
    <name type="scientific">Brevibacillus formosus</name>
    <dbReference type="NCBI Taxonomy" id="54913"/>
    <lineage>
        <taxon>Bacteria</taxon>
        <taxon>Bacillati</taxon>
        <taxon>Bacillota</taxon>
        <taxon>Bacilli</taxon>
        <taxon>Bacillales</taxon>
        <taxon>Paenibacillaceae</taxon>
        <taxon>Brevibacillus</taxon>
    </lineage>
</organism>
<dbReference type="Proteomes" id="UP000319498">
    <property type="component" value="Unassembled WGS sequence"/>
</dbReference>
<comment type="caution">
    <text evidence="2">The sequence shown here is derived from an EMBL/GenBank/DDBJ whole genome shotgun (WGS) entry which is preliminary data.</text>
</comment>
<evidence type="ECO:0000313" key="2">
    <source>
        <dbReference type="EMBL" id="GED57077.1"/>
    </source>
</evidence>
<dbReference type="Pfam" id="PF01261">
    <property type="entry name" value="AP_endonuc_2"/>
    <property type="match status" value="1"/>
</dbReference>
<accession>A0ABQ0T1Q9</accession>
<name>A0ABQ0T1Q9_9BACL</name>
<dbReference type="InterPro" id="IPR050312">
    <property type="entry name" value="IolE/XylAMocC-like"/>
</dbReference>
<gene>
    <name evidence="2" type="ORF">BFO01nite_12090</name>
</gene>
<dbReference type="PANTHER" id="PTHR12110">
    <property type="entry name" value="HYDROXYPYRUVATE ISOMERASE"/>
    <property type="match status" value="1"/>
</dbReference>
<dbReference type="InterPro" id="IPR013022">
    <property type="entry name" value="Xyl_isomerase-like_TIM-brl"/>
</dbReference>
<dbReference type="InterPro" id="IPR036237">
    <property type="entry name" value="Xyl_isomerase-like_sf"/>
</dbReference>
<dbReference type="Gene3D" id="3.20.20.150">
    <property type="entry name" value="Divalent-metal-dependent TIM barrel enzymes"/>
    <property type="match status" value="1"/>
</dbReference>
<evidence type="ECO:0000313" key="3">
    <source>
        <dbReference type="Proteomes" id="UP000319498"/>
    </source>
</evidence>
<dbReference type="RefSeq" id="WP_174769357.1">
    <property type="nucleotide sequence ID" value="NZ_BJOL01000006.1"/>
</dbReference>
<dbReference type="PANTHER" id="PTHR12110:SF21">
    <property type="entry name" value="XYLOSE ISOMERASE-LIKE TIM BARREL DOMAIN-CONTAINING PROTEIN"/>
    <property type="match status" value="1"/>
</dbReference>